<dbReference type="SUPFAM" id="SSF52540">
    <property type="entry name" value="P-loop containing nucleoside triphosphate hydrolases"/>
    <property type="match status" value="2"/>
</dbReference>
<dbReference type="Gene3D" id="3.40.50.10810">
    <property type="entry name" value="Tandem AAA-ATPase domain"/>
    <property type="match status" value="2"/>
</dbReference>
<evidence type="ECO:0008006" key="13">
    <source>
        <dbReference type="Google" id="ProtNLM"/>
    </source>
</evidence>
<dbReference type="SUPFAM" id="SSF57850">
    <property type="entry name" value="RING/U-box"/>
    <property type="match status" value="1"/>
</dbReference>
<reference evidence="11 12" key="1">
    <citation type="submission" date="2019-01" db="EMBL/GenBank/DDBJ databases">
        <title>Genome sequencing of the rare red list fungi Fomitopsis rosea.</title>
        <authorList>
            <person name="Buettner E."/>
            <person name="Kellner H."/>
        </authorList>
    </citation>
    <scope>NUCLEOTIDE SEQUENCE [LARGE SCALE GENOMIC DNA]</scope>
    <source>
        <strain evidence="11 12">DSM 105464</strain>
    </source>
</reference>
<dbReference type="PROSITE" id="PS51192">
    <property type="entry name" value="HELICASE_ATP_BIND_1"/>
    <property type="match status" value="1"/>
</dbReference>
<protein>
    <recommendedName>
        <fullName evidence="13">RING-type domain-containing protein</fullName>
    </recommendedName>
</protein>
<keyword evidence="3 7" id="KW-0863">Zinc-finger</keyword>
<dbReference type="PROSITE" id="PS50089">
    <property type="entry name" value="ZF_RING_2"/>
    <property type="match status" value="1"/>
</dbReference>
<dbReference type="CDD" id="cd18793">
    <property type="entry name" value="SF2_C_SNF"/>
    <property type="match status" value="1"/>
</dbReference>
<dbReference type="STRING" id="34475.A0A4Y9YY65"/>
<evidence type="ECO:0000256" key="8">
    <source>
        <dbReference type="SAM" id="MobiDB-lite"/>
    </source>
</evidence>
<evidence type="ECO:0000256" key="5">
    <source>
        <dbReference type="ARBA" id="ARBA00022833"/>
    </source>
</evidence>
<evidence type="ECO:0000256" key="1">
    <source>
        <dbReference type="ARBA" id="ARBA00022723"/>
    </source>
</evidence>
<evidence type="ECO:0000313" key="12">
    <source>
        <dbReference type="Proteomes" id="UP000298390"/>
    </source>
</evidence>
<proteinExistence type="predicted"/>
<dbReference type="GO" id="GO:0000209">
    <property type="term" value="P:protein polyubiquitination"/>
    <property type="evidence" value="ECO:0007669"/>
    <property type="project" value="TreeGrafter"/>
</dbReference>
<dbReference type="SMART" id="SM00487">
    <property type="entry name" value="DEXDc"/>
    <property type="match status" value="1"/>
</dbReference>
<dbReference type="PANTHER" id="PTHR45865">
    <property type="entry name" value="E3 UBIQUITIN-PROTEIN LIGASE SHPRH FAMILY MEMBER"/>
    <property type="match status" value="1"/>
</dbReference>
<evidence type="ECO:0000256" key="6">
    <source>
        <dbReference type="ARBA" id="ARBA00022840"/>
    </source>
</evidence>
<dbReference type="GO" id="GO:0016787">
    <property type="term" value="F:hydrolase activity"/>
    <property type="evidence" value="ECO:0007669"/>
    <property type="project" value="UniProtKB-KW"/>
</dbReference>
<comment type="caution">
    <text evidence="11">The sequence shown here is derived from an EMBL/GenBank/DDBJ whole genome shotgun (WGS) entry which is preliminary data.</text>
</comment>
<accession>A0A4Y9YY65</accession>
<keyword evidence="2" id="KW-0547">Nucleotide-binding</keyword>
<dbReference type="InterPro" id="IPR049730">
    <property type="entry name" value="SNF2/RAD54-like_C"/>
</dbReference>
<evidence type="ECO:0000259" key="10">
    <source>
        <dbReference type="PROSITE" id="PS51192"/>
    </source>
</evidence>
<keyword evidence="6" id="KW-0067">ATP-binding</keyword>
<feature type="compositionally biased region" description="Acidic residues" evidence="8">
    <location>
        <begin position="923"/>
        <end position="932"/>
    </location>
</feature>
<keyword evidence="5" id="KW-0862">Zinc</keyword>
<dbReference type="GO" id="GO:0005524">
    <property type="term" value="F:ATP binding"/>
    <property type="evidence" value="ECO:0007669"/>
    <property type="project" value="InterPro"/>
</dbReference>
<evidence type="ECO:0000256" key="7">
    <source>
        <dbReference type="PROSITE-ProRule" id="PRU00175"/>
    </source>
</evidence>
<dbReference type="InterPro" id="IPR027417">
    <property type="entry name" value="P-loop_NTPase"/>
</dbReference>
<dbReference type="GO" id="GO:0008270">
    <property type="term" value="F:zinc ion binding"/>
    <property type="evidence" value="ECO:0007669"/>
    <property type="project" value="UniProtKB-KW"/>
</dbReference>
<dbReference type="GO" id="GO:0061630">
    <property type="term" value="F:ubiquitin protein ligase activity"/>
    <property type="evidence" value="ECO:0007669"/>
    <property type="project" value="TreeGrafter"/>
</dbReference>
<dbReference type="Gene3D" id="3.40.50.300">
    <property type="entry name" value="P-loop containing nucleotide triphosphate hydrolases"/>
    <property type="match status" value="1"/>
</dbReference>
<feature type="compositionally biased region" description="Low complexity" evidence="8">
    <location>
        <begin position="517"/>
        <end position="528"/>
    </location>
</feature>
<evidence type="ECO:0000259" key="9">
    <source>
        <dbReference type="PROSITE" id="PS50089"/>
    </source>
</evidence>
<sequence length="1703" mass="190991">MSHPNHRTLHTVSLNALSHGNLVNLSSVERLLNAHAANVKGKKRTAGSEEPRSRKRARVDTGNADNAAITERDDAAPVAVKTWLYRHSFHIDLISSAARPDNDGEDGEQDAEDEIDAHRAEQIEVEGRIKSWLAKHRGDDIPSTLDLGEVHLDVRKPSQRVRGVVPVPVMQVHSVHPEYLYVLDLPPAAEDSDNTDYDLRSGHLSQLLFSFEALCRDGRAEISAHLYVDVHDATVPELEEHVLPFTLRLDVEAAVVYAKMLEPFPPPVKGRPTEVEEAQRRVLMQYFPYTTSPASFQGTVDIPLLYTILGPAPRLKASEQEEHLQPEELRPTLLPFQCRSVAWLLSREGKQIGAPGHVEDIPLSQDSPLFWDEIRVGEETLYINRVLGLLSRVKPKNDADSLGGILAEEPGLGKTLECIALVLLNPSIGRTPANKRWDSVAKVDVREIKVSYDICQPSCFTLIRRPQTTLIVTPSSLAQQWADELALHAPSLKVLVYDGWSKIPVPITESAAEKQRQSQSSRSSSKSKTVARDKSRASSKASSSGGSRRKRAQTVDTDMDVDRDATEDGQGGGQGEDVLDWCSYVNTFDVCITTYTVLQRDLCVARAPPTRPRRANVNYSENERARSPLIMCEWYRVIMDEVQMVGGGQAEEMVSLIPRLSSFAVSGTPARAQVADLIHVMRFLRVRLVTENPRIWPRLLKAPYANDFADLFSKYSIRTTKAAVKHELTIPKQTRYLVPIELGRVERHVYDQTFDRALLELGLDARGVAAKADWEIDTAVLRTWLRKLRGICTHPQVGQLLNAGDRLHKPGVLKSMEEVLEGMKEQNWRNLMEDRRNKIQLMLTTAQLRQHQEANKFRYRSALEILLAAEKEACRLIDDISAALADHAEKGVALKAGAAKRRAELSQASSSGEKGKGRASTELSDDDVDADEQGLPRNRAGEEHTSKTSALQLRLREARISLHKVHFLKGDVYHVLGEAYAGAENEAYAKADEMRRLLLKGTGDTAARAMTHVMDATSNKSLKESELYIEVPYCEPGGSRSADLVGGYVVPYEIHVDKTTQIEEVHEIIDELLNRQSALLWQWRTKLVALLTQPLTPQDDSVDGQEYARSLETQGEAETYLQAYAALLADRRESLTAERTLLAIHDIRETHVRHTKAAQRALEPEDIVELDQLDDQEQLPEHEVLLKTLSEERKAILEDFDSDRAVRSVLVDLNNVVARISKDNDPEKILARDAATKLRALLADQNKLMDRLQVDLARLRRAFNERISYFRQLQEISDTVAEAEWEDSVDVAMANVAREQAELEKKIDTGRARQRYLDHLAQSHTETVVDEEERCCVLCRCDFLRGYITQCAHVFCETCLKEWISRKEGKACPVCRVPIDSGQLQRFTIRDPKTETAPNAPQLIRANEVIPKSRRQIDYNYIDSGLFEDIQTMESLGSYGSKIDTLLRHLLYLKVADPGSKSIVFSAWADSLHIIQHALKRNVELGVSCLRIDQQRGKEHAAKKFRTDPDIAVLLLHGERENAGLNVTCASRVFLVESVVHHAFELQAIARIDRMGQTKPTEVYCYFAEDTVERHILDLAARQGQSLYTKDNAAGTLDTSTFTLASGKNVIDSPTRKKNVQKGDFVFKYVLDPIDVLRIGNVVIRRTDDMLAIFFPHLYEDIEYLIQPEDTTARVIASTDTATQQQPQASSSNTIAGPSTLPS</sequence>
<dbReference type="Proteomes" id="UP000298390">
    <property type="component" value="Unassembled WGS sequence"/>
</dbReference>
<feature type="region of interest" description="Disordered" evidence="8">
    <location>
        <begin position="1679"/>
        <end position="1703"/>
    </location>
</feature>
<gene>
    <name evidence="11" type="ORF">EVJ58_g1783</name>
</gene>
<feature type="domain" description="RING-type" evidence="9">
    <location>
        <begin position="1336"/>
        <end position="1376"/>
    </location>
</feature>
<name>A0A4Y9YY65_9APHY</name>
<dbReference type="EMBL" id="SEKV01000060">
    <property type="protein sequence ID" value="TFY67222.1"/>
    <property type="molecule type" value="Genomic_DNA"/>
</dbReference>
<dbReference type="InterPro" id="IPR001841">
    <property type="entry name" value="Znf_RING"/>
</dbReference>
<keyword evidence="1" id="KW-0479">Metal-binding</keyword>
<dbReference type="InterPro" id="IPR017907">
    <property type="entry name" value="Znf_RING_CS"/>
</dbReference>
<dbReference type="GO" id="GO:0005634">
    <property type="term" value="C:nucleus"/>
    <property type="evidence" value="ECO:0007669"/>
    <property type="project" value="TreeGrafter"/>
</dbReference>
<keyword evidence="4" id="KW-0378">Hydrolase</keyword>
<dbReference type="Gene3D" id="3.30.40.10">
    <property type="entry name" value="Zinc/RING finger domain, C3HC4 (zinc finger)"/>
    <property type="match status" value="1"/>
</dbReference>
<organism evidence="11 12">
    <name type="scientific">Rhodofomes roseus</name>
    <dbReference type="NCBI Taxonomy" id="34475"/>
    <lineage>
        <taxon>Eukaryota</taxon>
        <taxon>Fungi</taxon>
        <taxon>Dikarya</taxon>
        <taxon>Basidiomycota</taxon>
        <taxon>Agaricomycotina</taxon>
        <taxon>Agaricomycetes</taxon>
        <taxon>Polyporales</taxon>
        <taxon>Rhodofomes</taxon>
    </lineage>
</organism>
<dbReference type="InterPro" id="IPR059033">
    <property type="entry name" value="C144_05_dom"/>
</dbReference>
<evidence type="ECO:0000256" key="4">
    <source>
        <dbReference type="ARBA" id="ARBA00022801"/>
    </source>
</evidence>
<dbReference type="InterPro" id="IPR052583">
    <property type="entry name" value="ATP-helicase/E3_Ub-Ligase"/>
</dbReference>
<dbReference type="Pfam" id="PF26021">
    <property type="entry name" value="Ferritin_C144_05"/>
    <property type="match status" value="1"/>
</dbReference>
<evidence type="ECO:0000256" key="2">
    <source>
        <dbReference type="ARBA" id="ARBA00022741"/>
    </source>
</evidence>
<feature type="region of interest" description="Disordered" evidence="8">
    <location>
        <begin position="36"/>
        <end position="70"/>
    </location>
</feature>
<dbReference type="InterPro" id="IPR038718">
    <property type="entry name" value="SNF2-like_sf"/>
</dbReference>
<feature type="domain" description="Helicase ATP-binding" evidence="10">
    <location>
        <begin position="395"/>
        <end position="687"/>
    </location>
</feature>
<feature type="region of interest" description="Disordered" evidence="8">
    <location>
        <begin position="903"/>
        <end position="949"/>
    </location>
</feature>
<dbReference type="InterPro" id="IPR014001">
    <property type="entry name" value="Helicase_ATP-bd"/>
</dbReference>
<dbReference type="InterPro" id="IPR000330">
    <property type="entry name" value="SNF2_N"/>
</dbReference>
<dbReference type="PROSITE" id="PS00518">
    <property type="entry name" value="ZF_RING_1"/>
    <property type="match status" value="1"/>
</dbReference>
<dbReference type="InterPro" id="IPR013083">
    <property type="entry name" value="Znf_RING/FYVE/PHD"/>
</dbReference>
<feature type="region of interest" description="Disordered" evidence="8">
    <location>
        <begin position="510"/>
        <end position="573"/>
    </location>
</feature>
<dbReference type="SMART" id="SM00184">
    <property type="entry name" value="RING"/>
    <property type="match status" value="1"/>
</dbReference>
<evidence type="ECO:0000313" key="11">
    <source>
        <dbReference type="EMBL" id="TFY67222.1"/>
    </source>
</evidence>
<feature type="compositionally biased region" description="Low complexity" evidence="8">
    <location>
        <begin position="1679"/>
        <end position="1694"/>
    </location>
</feature>
<dbReference type="Pfam" id="PF00176">
    <property type="entry name" value="SNF2-rel_dom"/>
    <property type="match status" value="1"/>
</dbReference>
<dbReference type="GO" id="GO:0006974">
    <property type="term" value="P:DNA damage response"/>
    <property type="evidence" value="ECO:0007669"/>
    <property type="project" value="TreeGrafter"/>
</dbReference>
<dbReference type="PANTHER" id="PTHR45865:SF1">
    <property type="entry name" value="E3 UBIQUITIN-PROTEIN LIGASE SHPRH"/>
    <property type="match status" value="1"/>
</dbReference>
<evidence type="ECO:0000256" key="3">
    <source>
        <dbReference type="ARBA" id="ARBA00022771"/>
    </source>
</evidence>